<dbReference type="CDD" id="cd04301">
    <property type="entry name" value="NAT_SF"/>
    <property type="match status" value="1"/>
</dbReference>
<keyword evidence="3" id="KW-1185">Reference proteome</keyword>
<evidence type="ECO:0000313" key="2">
    <source>
        <dbReference type="EMBL" id="TQV92120.1"/>
    </source>
</evidence>
<accession>A0A545URP3</accession>
<dbReference type="Pfam" id="PF13508">
    <property type="entry name" value="Acetyltransf_7"/>
    <property type="match status" value="1"/>
</dbReference>
<reference evidence="2 3" key="1">
    <citation type="journal article" date="2019" name="Appl. Microbiol. Biotechnol.">
        <title>Genome sequence of Isaria javanica and comparative genome analysis insights into family S53 peptidase evolution in fungal entomopathogens.</title>
        <authorList>
            <person name="Lin R."/>
            <person name="Zhang X."/>
            <person name="Xin B."/>
            <person name="Zou M."/>
            <person name="Gao Y."/>
            <person name="Qin F."/>
            <person name="Hu Q."/>
            <person name="Xie B."/>
            <person name="Cheng X."/>
        </authorList>
    </citation>
    <scope>NUCLEOTIDE SEQUENCE [LARGE SCALE GENOMIC DNA]</scope>
    <source>
        <strain evidence="2 3">IJ1G</strain>
    </source>
</reference>
<sequence>MTITIRSETVDDCPAIHALTKAAFPDSTASEAAIIDDLRSAGALTVSLVAVDTSDPAGTIIGHVAFSPVTITPAIETGVWLGLGPISVTPGRQRQGIGRMLIQDGLRRLATLESVQGCVLLGNPELYNKFGFEAGRGLVLEGVPPRYFMSVSLDGGECPRGVVKFHAAFDQSLKDANTKSH</sequence>
<dbReference type="EMBL" id="SPUK01000016">
    <property type="protein sequence ID" value="TQV92120.1"/>
    <property type="molecule type" value="Genomic_DNA"/>
</dbReference>
<proteinExistence type="predicted"/>
<evidence type="ECO:0000259" key="1">
    <source>
        <dbReference type="PROSITE" id="PS51186"/>
    </source>
</evidence>
<gene>
    <name evidence="2" type="ORF">IF1G_09192</name>
</gene>
<dbReference type="InterPro" id="IPR016181">
    <property type="entry name" value="Acyl_CoA_acyltransferase"/>
</dbReference>
<dbReference type="Proteomes" id="UP000315783">
    <property type="component" value="Unassembled WGS sequence"/>
</dbReference>
<comment type="caution">
    <text evidence="2">The sequence shown here is derived from an EMBL/GenBank/DDBJ whole genome shotgun (WGS) entry which is preliminary data.</text>
</comment>
<dbReference type="GO" id="GO:0016747">
    <property type="term" value="F:acyltransferase activity, transferring groups other than amino-acyl groups"/>
    <property type="evidence" value="ECO:0007669"/>
    <property type="project" value="InterPro"/>
</dbReference>
<keyword evidence="2" id="KW-0808">Transferase</keyword>
<dbReference type="AlphaFoldDB" id="A0A545URP3"/>
<dbReference type="InterPro" id="IPR000182">
    <property type="entry name" value="GNAT_dom"/>
</dbReference>
<dbReference type="Gene3D" id="3.40.630.30">
    <property type="match status" value="1"/>
</dbReference>
<protein>
    <submittedName>
        <fullName evidence="2">Acetyltransferase (GNAT) family domain-containing protein</fullName>
    </submittedName>
</protein>
<evidence type="ECO:0000313" key="3">
    <source>
        <dbReference type="Proteomes" id="UP000315783"/>
    </source>
</evidence>
<dbReference type="OrthoDB" id="202470at2759"/>
<name>A0A545URP3_9HYPO</name>
<organism evidence="2 3">
    <name type="scientific">Cordyceps javanica</name>
    <dbReference type="NCBI Taxonomy" id="43265"/>
    <lineage>
        <taxon>Eukaryota</taxon>
        <taxon>Fungi</taxon>
        <taxon>Dikarya</taxon>
        <taxon>Ascomycota</taxon>
        <taxon>Pezizomycotina</taxon>
        <taxon>Sordariomycetes</taxon>
        <taxon>Hypocreomycetidae</taxon>
        <taxon>Hypocreales</taxon>
        <taxon>Cordycipitaceae</taxon>
        <taxon>Cordyceps</taxon>
    </lineage>
</organism>
<feature type="domain" description="N-acetyltransferase" evidence="1">
    <location>
        <begin position="3"/>
        <end position="154"/>
    </location>
</feature>
<dbReference type="PROSITE" id="PS51186">
    <property type="entry name" value="GNAT"/>
    <property type="match status" value="1"/>
</dbReference>
<dbReference type="SUPFAM" id="SSF55729">
    <property type="entry name" value="Acyl-CoA N-acyltransferases (Nat)"/>
    <property type="match status" value="1"/>
</dbReference>